<dbReference type="Pfam" id="PF13977">
    <property type="entry name" value="TetR_C_6"/>
    <property type="match status" value="1"/>
</dbReference>
<dbReference type="PANTHER" id="PTHR30055">
    <property type="entry name" value="HTH-TYPE TRANSCRIPTIONAL REGULATOR RUTR"/>
    <property type="match status" value="1"/>
</dbReference>
<dbReference type="GO" id="GO:0003700">
    <property type="term" value="F:DNA-binding transcription factor activity"/>
    <property type="evidence" value="ECO:0007669"/>
    <property type="project" value="TreeGrafter"/>
</dbReference>
<protein>
    <submittedName>
        <fullName evidence="7">AcrR family transcriptional regulator</fullName>
    </submittedName>
</protein>
<dbReference type="AlphaFoldDB" id="A0A940PRU6"/>
<evidence type="ECO:0000256" key="5">
    <source>
        <dbReference type="PROSITE-ProRule" id="PRU00335"/>
    </source>
</evidence>
<proteinExistence type="predicted"/>
<dbReference type="EMBL" id="JAFIDA010000001">
    <property type="protein sequence ID" value="MBP1325618.1"/>
    <property type="molecule type" value="Genomic_DNA"/>
</dbReference>
<sequence length="196" mass="20512">MSIDARDRILDACERVIAVSGLAKFRMSAVATEAGVSIGLLSYHFGDRDGLLQAALDRVNAGATSRAATMPELQTARARLEALLCSDFGDDEQVRAGSIVWNEVRAAAVFDADRAVVLSRSTSSWQDAVRELVAETAVETAMSAGAGAGAALQLDFDLAALSLTALVEGLSGRWLTGQITASQAQSTVRAAVRSLV</sequence>
<reference evidence="7" key="1">
    <citation type="submission" date="2021-02" db="EMBL/GenBank/DDBJ databases">
        <title>Sequencing the genomes of 1000 actinobacteria strains.</title>
        <authorList>
            <person name="Klenk H.-P."/>
        </authorList>
    </citation>
    <scope>NUCLEOTIDE SEQUENCE</scope>
    <source>
        <strain evidence="7">DSM 22850</strain>
    </source>
</reference>
<keyword evidence="2" id="KW-0805">Transcription regulation</keyword>
<dbReference type="PRINTS" id="PR00455">
    <property type="entry name" value="HTHTETR"/>
</dbReference>
<dbReference type="InterPro" id="IPR009057">
    <property type="entry name" value="Homeodomain-like_sf"/>
</dbReference>
<feature type="DNA-binding region" description="H-T-H motif" evidence="5">
    <location>
        <begin position="26"/>
        <end position="45"/>
    </location>
</feature>
<dbReference type="InterPro" id="IPR036271">
    <property type="entry name" value="Tet_transcr_reg_TetR-rel_C_sf"/>
</dbReference>
<dbReference type="SUPFAM" id="SSF48498">
    <property type="entry name" value="Tetracyclin repressor-like, C-terminal domain"/>
    <property type="match status" value="1"/>
</dbReference>
<dbReference type="Pfam" id="PF00440">
    <property type="entry name" value="TetR_N"/>
    <property type="match status" value="1"/>
</dbReference>
<evidence type="ECO:0000256" key="2">
    <source>
        <dbReference type="ARBA" id="ARBA00023015"/>
    </source>
</evidence>
<keyword evidence="3 5" id="KW-0238">DNA-binding</keyword>
<dbReference type="InterPro" id="IPR039538">
    <property type="entry name" value="BetI_C"/>
</dbReference>
<evidence type="ECO:0000313" key="7">
    <source>
        <dbReference type="EMBL" id="MBP1325618.1"/>
    </source>
</evidence>
<evidence type="ECO:0000313" key="8">
    <source>
        <dbReference type="Proteomes" id="UP000675163"/>
    </source>
</evidence>
<gene>
    <name evidence="7" type="ORF">JOF28_000850</name>
</gene>
<dbReference type="PROSITE" id="PS50977">
    <property type="entry name" value="HTH_TETR_2"/>
    <property type="match status" value="1"/>
</dbReference>
<feature type="domain" description="HTH tetR-type" evidence="6">
    <location>
        <begin position="3"/>
        <end position="63"/>
    </location>
</feature>
<keyword evidence="4" id="KW-0804">Transcription</keyword>
<accession>A0A940PRU6</accession>
<keyword evidence="1" id="KW-0678">Repressor</keyword>
<dbReference type="SUPFAM" id="SSF46689">
    <property type="entry name" value="Homeodomain-like"/>
    <property type="match status" value="1"/>
</dbReference>
<name>A0A940PRU6_9MICO</name>
<comment type="caution">
    <text evidence="7">The sequence shown here is derived from an EMBL/GenBank/DDBJ whole genome shotgun (WGS) entry which is preliminary data.</text>
</comment>
<dbReference type="RefSeq" id="WP_209704632.1">
    <property type="nucleotide sequence ID" value="NZ_JAFIDA010000001.1"/>
</dbReference>
<evidence type="ECO:0000256" key="4">
    <source>
        <dbReference type="ARBA" id="ARBA00023163"/>
    </source>
</evidence>
<organism evidence="7 8">
    <name type="scientific">Leucobacter exalbidus</name>
    <dbReference type="NCBI Taxonomy" id="662960"/>
    <lineage>
        <taxon>Bacteria</taxon>
        <taxon>Bacillati</taxon>
        <taxon>Actinomycetota</taxon>
        <taxon>Actinomycetes</taxon>
        <taxon>Micrococcales</taxon>
        <taxon>Microbacteriaceae</taxon>
        <taxon>Leucobacter</taxon>
    </lineage>
</organism>
<evidence type="ECO:0000256" key="1">
    <source>
        <dbReference type="ARBA" id="ARBA00022491"/>
    </source>
</evidence>
<dbReference type="PANTHER" id="PTHR30055:SF200">
    <property type="entry name" value="HTH-TYPE TRANSCRIPTIONAL REPRESSOR BDCR"/>
    <property type="match status" value="1"/>
</dbReference>
<dbReference type="Gene3D" id="1.10.357.10">
    <property type="entry name" value="Tetracycline Repressor, domain 2"/>
    <property type="match status" value="1"/>
</dbReference>
<evidence type="ECO:0000256" key="3">
    <source>
        <dbReference type="ARBA" id="ARBA00023125"/>
    </source>
</evidence>
<dbReference type="GO" id="GO:0000976">
    <property type="term" value="F:transcription cis-regulatory region binding"/>
    <property type="evidence" value="ECO:0007669"/>
    <property type="project" value="TreeGrafter"/>
</dbReference>
<evidence type="ECO:0000259" key="6">
    <source>
        <dbReference type="PROSITE" id="PS50977"/>
    </source>
</evidence>
<dbReference type="InterPro" id="IPR050109">
    <property type="entry name" value="HTH-type_TetR-like_transc_reg"/>
</dbReference>
<dbReference type="InterPro" id="IPR001647">
    <property type="entry name" value="HTH_TetR"/>
</dbReference>
<keyword evidence="8" id="KW-1185">Reference proteome</keyword>
<dbReference type="Proteomes" id="UP000675163">
    <property type="component" value="Unassembled WGS sequence"/>
</dbReference>